<organism evidence="5 6">
    <name type="scientific">Flavobacterium artemisiae</name>
    <dbReference type="NCBI Taxonomy" id="2126556"/>
    <lineage>
        <taxon>Bacteria</taxon>
        <taxon>Pseudomonadati</taxon>
        <taxon>Bacteroidota</taxon>
        <taxon>Flavobacteriia</taxon>
        <taxon>Flavobacteriales</taxon>
        <taxon>Flavobacteriaceae</taxon>
        <taxon>Flavobacterium</taxon>
    </lineage>
</organism>
<reference evidence="6" key="1">
    <citation type="journal article" date="2019" name="Int. J. Syst. Evol. Microbiol.">
        <title>The Global Catalogue of Microorganisms (GCM) 10K type strain sequencing project: providing services to taxonomists for standard genome sequencing and annotation.</title>
        <authorList>
            <consortium name="The Broad Institute Genomics Platform"/>
            <consortium name="The Broad Institute Genome Sequencing Center for Infectious Disease"/>
            <person name="Wu L."/>
            <person name="Ma J."/>
        </authorList>
    </citation>
    <scope>NUCLEOTIDE SEQUENCE [LARGE SCALE GENOMIC DNA]</scope>
    <source>
        <strain evidence="6">CCUG 70865</strain>
    </source>
</reference>
<proteinExistence type="predicted"/>
<evidence type="ECO:0000313" key="5">
    <source>
        <dbReference type="EMBL" id="MFD1605452.1"/>
    </source>
</evidence>
<evidence type="ECO:0000256" key="1">
    <source>
        <dbReference type="ARBA" id="ARBA00022553"/>
    </source>
</evidence>
<dbReference type="InterPro" id="IPR001789">
    <property type="entry name" value="Sig_transdc_resp-reg_receiver"/>
</dbReference>
<evidence type="ECO:0000313" key="6">
    <source>
        <dbReference type="Proteomes" id="UP001597138"/>
    </source>
</evidence>
<keyword evidence="1 3" id="KW-0597">Phosphoprotein</keyword>
<keyword evidence="6" id="KW-1185">Reference proteome</keyword>
<dbReference type="Pfam" id="PF00072">
    <property type="entry name" value="Response_reg"/>
    <property type="match status" value="1"/>
</dbReference>
<dbReference type="InterPro" id="IPR050595">
    <property type="entry name" value="Bact_response_regulator"/>
</dbReference>
<evidence type="ECO:0000256" key="3">
    <source>
        <dbReference type="PROSITE-ProRule" id="PRU00169"/>
    </source>
</evidence>
<evidence type="ECO:0000259" key="4">
    <source>
        <dbReference type="PROSITE" id="PS50110"/>
    </source>
</evidence>
<dbReference type="Proteomes" id="UP001597138">
    <property type="component" value="Unassembled WGS sequence"/>
</dbReference>
<feature type="modified residue" description="4-aspartylphosphate" evidence="3">
    <location>
        <position position="57"/>
    </location>
</feature>
<sequence>MKIVFLIDDDADDREIFADSLSSLDSSIMYQEAVNGQDAFEKLLSGTFPKPDLIFLDLNMPIMDGRTFLKKIKEHKDFSAIPVIIYSTSSSDHDKQYASQHQAAMFLTKQYSIALLTRDIKQAIENFLGV</sequence>
<dbReference type="EMBL" id="JBHUDZ010000018">
    <property type="protein sequence ID" value="MFD1605452.1"/>
    <property type="molecule type" value="Genomic_DNA"/>
</dbReference>
<dbReference type="SUPFAM" id="SSF52172">
    <property type="entry name" value="CheY-like"/>
    <property type="match status" value="1"/>
</dbReference>
<dbReference type="PROSITE" id="PS50110">
    <property type="entry name" value="RESPONSE_REGULATORY"/>
    <property type="match status" value="1"/>
</dbReference>
<protein>
    <submittedName>
        <fullName evidence="5">Response regulator</fullName>
    </submittedName>
</protein>
<comment type="caution">
    <text evidence="5">The sequence shown here is derived from an EMBL/GenBank/DDBJ whole genome shotgun (WGS) entry which is preliminary data.</text>
</comment>
<gene>
    <name evidence="5" type="ORF">ACFSC2_22135</name>
</gene>
<keyword evidence="2" id="KW-0902">Two-component regulatory system</keyword>
<accession>A0ABW4HK56</accession>
<feature type="domain" description="Response regulatory" evidence="4">
    <location>
        <begin position="3"/>
        <end position="124"/>
    </location>
</feature>
<dbReference type="Gene3D" id="3.40.50.2300">
    <property type="match status" value="1"/>
</dbReference>
<dbReference type="RefSeq" id="WP_379813272.1">
    <property type="nucleotide sequence ID" value="NZ_JBHUDZ010000018.1"/>
</dbReference>
<dbReference type="PANTHER" id="PTHR44591">
    <property type="entry name" value="STRESS RESPONSE REGULATOR PROTEIN 1"/>
    <property type="match status" value="1"/>
</dbReference>
<dbReference type="SMART" id="SM00448">
    <property type="entry name" value="REC"/>
    <property type="match status" value="1"/>
</dbReference>
<dbReference type="PANTHER" id="PTHR44591:SF14">
    <property type="entry name" value="PROTEIN PILG"/>
    <property type="match status" value="1"/>
</dbReference>
<dbReference type="InterPro" id="IPR011006">
    <property type="entry name" value="CheY-like_superfamily"/>
</dbReference>
<name>A0ABW4HK56_9FLAO</name>
<evidence type="ECO:0000256" key="2">
    <source>
        <dbReference type="ARBA" id="ARBA00023012"/>
    </source>
</evidence>